<dbReference type="VEuPathDB" id="VectorBase:ASTEI20_040086"/>
<dbReference type="AlphaFoldDB" id="A0A182YJJ6"/>
<sequence length="226" mass="25932">MFNLTDPRNCCSIPYLLPSDVLEPCLEQTPLTPNALEGENCRAECIFNRTNILMDGHFQLETAGSQLTKAIGADSLLAAHIRYAINKCYLLYSKCPAQYWNKRDECVLLVRTLNECPYFLRKYRIPIHGIDNGRPSRAQACQRCTLRVRKRLYRATVRGGRHGGHVVRQRYLEMLNDRFTVGGRYLGRDGKYLLLGGCTVLMLWLLLVLLLVLLLLDELMDLLLDR</sequence>
<evidence type="ECO:0000313" key="6">
    <source>
        <dbReference type="EnsemblMetazoa" id="ASTEI08632-PA"/>
    </source>
</evidence>
<evidence type="ECO:0000256" key="3">
    <source>
        <dbReference type="ARBA" id="ARBA00022448"/>
    </source>
</evidence>
<dbReference type="Proteomes" id="UP000076408">
    <property type="component" value="Unassembled WGS sequence"/>
</dbReference>
<dbReference type="PANTHER" id="PTHR21066">
    <property type="entry name" value="ODORANT-BINDING PROTEIN 59A-RELATED"/>
    <property type="match status" value="1"/>
</dbReference>
<organism evidence="6 7">
    <name type="scientific">Anopheles stephensi</name>
    <name type="common">Indo-Pakistan malaria mosquito</name>
    <dbReference type="NCBI Taxonomy" id="30069"/>
    <lineage>
        <taxon>Eukaryota</taxon>
        <taxon>Metazoa</taxon>
        <taxon>Ecdysozoa</taxon>
        <taxon>Arthropoda</taxon>
        <taxon>Hexapoda</taxon>
        <taxon>Insecta</taxon>
        <taxon>Pterygota</taxon>
        <taxon>Neoptera</taxon>
        <taxon>Endopterygota</taxon>
        <taxon>Diptera</taxon>
        <taxon>Nematocera</taxon>
        <taxon>Culicoidea</taxon>
        <taxon>Culicidae</taxon>
        <taxon>Anophelinae</taxon>
        <taxon>Anopheles</taxon>
    </lineage>
</organism>
<accession>A0A182YJJ6</accession>
<dbReference type="InterPro" id="IPR052295">
    <property type="entry name" value="Odorant-binding_protein"/>
</dbReference>
<reference evidence="7" key="1">
    <citation type="journal article" date="2014" name="Genome Biol.">
        <title>Genome analysis of a major urban malaria vector mosquito, Anopheles stephensi.</title>
        <authorList>
            <person name="Jiang X."/>
            <person name="Peery A."/>
            <person name="Hall A.B."/>
            <person name="Sharma A."/>
            <person name="Chen X.G."/>
            <person name="Waterhouse R.M."/>
            <person name="Komissarov A."/>
            <person name="Riehle M.M."/>
            <person name="Shouche Y."/>
            <person name="Sharakhova M.V."/>
            <person name="Lawson D."/>
            <person name="Pakpour N."/>
            <person name="Arensburger P."/>
            <person name="Davidson V.L."/>
            <person name="Eiglmeier K."/>
            <person name="Emrich S."/>
            <person name="George P."/>
            <person name="Kennedy R.C."/>
            <person name="Mane S.P."/>
            <person name="Maslen G."/>
            <person name="Oringanje C."/>
            <person name="Qi Y."/>
            <person name="Settlage R."/>
            <person name="Tojo M."/>
            <person name="Tubio J.M."/>
            <person name="Unger M.F."/>
            <person name="Wang B."/>
            <person name="Vernick K.D."/>
            <person name="Ribeiro J.M."/>
            <person name="James A.A."/>
            <person name="Michel K."/>
            <person name="Riehle M.A."/>
            <person name="Luckhart S."/>
            <person name="Sharakhov I.V."/>
            <person name="Tu Z."/>
        </authorList>
    </citation>
    <scope>NUCLEOTIDE SEQUENCE [LARGE SCALE GENOMIC DNA]</scope>
    <source>
        <strain evidence="7">Indian</strain>
    </source>
</reference>
<reference evidence="6" key="2">
    <citation type="submission" date="2020-05" db="UniProtKB">
        <authorList>
            <consortium name="EnsemblMetazoa"/>
        </authorList>
    </citation>
    <scope>IDENTIFICATION</scope>
    <source>
        <strain evidence="6">Indian</strain>
    </source>
</reference>
<keyword evidence="5" id="KW-1015">Disulfide bond</keyword>
<evidence type="ECO:0000313" key="7">
    <source>
        <dbReference type="Proteomes" id="UP000076408"/>
    </source>
</evidence>
<dbReference type="PANTHER" id="PTHR21066:SF3">
    <property type="entry name" value="IP02236P"/>
    <property type="match status" value="1"/>
</dbReference>
<comment type="subcellular location">
    <subcellularLocation>
        <location evidence="1">Secreted</location>
    </subcellularLocation>
</comment>
<proteinExistence type="inferred from homology"/>
<evidence type="ECO:0000256" key="4">
    <source>
        <dbReference type="ARBA" id="ARBA00022525"/>
    </source>
</evidence>
<keyword evidence="4" id="KW-0964">Secreted</keyword>
<name>A0A182YJJ6_ANOST</name>
<keyword evidence="3" id="KW-0813">Transport</keyword>
<protein>
    <submittedName>
        <fullName evidence="6">Uncharacterized protein</fullName>
    </submittedName>
</protein>
<dbReference type="VEuPathDB" id="VectorBase:ASTEI08632"/>
<dbReference type="VEuPathDB" id="VectorBase:ASTE010370"/>
<dbReference type="SMR" id="A0A182YJJ6"/>
<comment type="similarity">
    <text evidence="2">Belongs to the PBP/GOBP family.</text>
</comment>
<keyword evidence="7" id="KW-1185">Reference proteome</keyword>
<dbReference type="Gene3D" id="1.10.238.270">
    <property type="match status" value="1"/>
</dbReference>
<evidence type="ECO:0000256" key="5">
    <source>
        <dbReference type="ARBA" id="ARBA00023157"/>
    </source>
</evidence>
<dbReference type="EnsemblMetazoa" id="ASTEI08632-RA">
    <property type="protein sequence ID" value="ASTEI08632-PA"/>
    <property type="gene ID" value="ASTEI08632"/>
</dbReference>
<evidence type="ECO:0000256" key="1">
    <source>
        <dbReference type="ARBA" id="ARBA00004613"/>
    </source>
</evidence>
<dbReference type="GO" id="GO:0005576">
    <property type="term" value="C:extracellular region"/>
    <property type="evidence" value="ECO:0007669"/>
    <property type="project" value="UniProtKB-SubCell"/>
</dbReference>
<evidence type="ECO:0000256" key="2">
    <source>
        <dbReference type="ARBA" id="ARBA00008098"/>
    </source>
</evidence>